<dbReference type="Proteomes" id="UP001152484">
    <property type="component" value="Unassembled WGS sequence"/>
</dbReference>
<dbReference type="Pfam" id="PF01208">
    <property type="entry name" value="URO-D"/>
    <property type="match status" value="1"/>
</dbReference>
<keyword evidence="3" id="KW-1185">Reference proteome</keyword>
<dbReference type="InterPro" id="IPR038071">
    <property type="entry name" value="UROD/MetE-like_sf"/>
</dbReference>
<dbReference type="AlphaFoldDB" id="A0A9P1EEH7"/>
<evidence type="ECO:0000259" key="1">
    <source>
        <dbReference type="Pfam" id="PF01208"/>
    </source>
</evidence>
<accession>A0A9P1EEH7</accession>
<protein>
    <recommendedName>
        <fullName evidence="1">Uroporphyrinogen decarboxylase (URO-D) domain-containing protein</fullName>
    </recommendedName>
</protein>
<evidence type="ECO:0000313" key="3">
    <source>
        <dbReference type="Proteomes" id="UP001152484"/>
    </source>
</evidence>
<dbReference type="Gene3D" id="3.20.20.210">
    <property type="match status" value="1"/>
</dbReference>
<comment type="caution">
    <text evidence="2">The sequence shown here is derived from an EMBL/GenBank/DDBJ whole genome shotgun (WGS) entry which is preliminary data.</text>
</comment>
<dbReference type="EMBL" id="CAMAPE010000035">
    <property type="protein sequence ID" value="CAH9098277.1"/>
    <property type="molecule type" value="Genomic_DNA"/>
</dbReference>
<sequence length="144" mass="16028">MAKYIRYQADNGDQAIQIFDSWATELSPVDFEEFGLPYLKQIVDSVKETHPDLPLILYASGSGGLLERLPLMGVDMVNLDWTVDMTDGRRRLGPDVAVQRNVDLGVLFGSKEFITNHIHDTIRKAGRGEHIPNLGHGIKVGTPE</sequence>
<gene>
    <name evidence="2" type="ORF">CEURO_LOCUS14224</name>
</gene>
<dbReference type="GO" id="GO:0006779">
    <property type="term" value="P:porphyrin-containing compound biosynthetic process"/>
    <property type="evidence" value="ECO:0007669"/>
    <property type="project" value="InterPro"/>
</dbReference>
<dbReference type="GO" id="GO:0004853">
    <property type="term" value="F:uroporphyrinogen decarboxylase activity"/>
    <property type="evidence" value="ECO:0007669"/>
    <property type="project" value="InterPro"/>
</dbReference>
<name>A0A9P1EEH7_CUSEU</name>
<dbReference type="PANTHER" id="PTHR21091">
    <property type="entry name" value="METHYLTETRAHYDROFOLATE:HOMOCYSTEINE METHYLTRANSFERASE RELATED"/>
    <property type="match status" value="1"/>
</dbReference>
<dbReference type="InterPro" id="IPR000257">
    <property type="entry name" value="Uroporphyrinogen_deCOase"/>
</dbReference>
<evidence type="ECO:0000313" key="2">
    <source>
        <dbReference type="EMBL" id="CAH9098277.1"/>
    </source>
</evidence>
<dbReference type="SUPFAM" id="SSF51726">
    <property type="entry name" value="UROD/MetE-like"/>
    <property type="match status" value="1"/>
</dbReference>
<feature type="non-terminal residue" evidence="2">
    <location>
        <position position="144"/>
    </location>
</feature>
<dbReference type="PANTHER" id="PTHR21091:SF169">
    <property type="entry name" value="UROPORPHYRINOGEN DECARBOXYLASE"/>
    <property type="match status" value="1"/>
</dbReference>
<proteinExistence type="predicted"/>
<dbReference type="OrthoDB" id="339900at2759"/>
<reference evidence="2" key="1">
    <citation type="submission" date="2022-07" db="EMBL/GenBank/DDBJ databases">
        <authorList>
            <person name="Macas J."/>
            <person name="Novak P."/>
            <person name="Neumann P."/>
        </authorList>
    </citation>
    <scope>NUCLEOTIDE SEQUENCE</scope>
</reference>
<organism evidence="2 3">
    <name type="scientific">Cuscuta europaea</name>
    <name type="common">European dodder</name>
    <dbReference type="NCBI Taxonomy" id="41803"/>
    <lineage>
        <taxon>Eukaryota</taxon>
        <taxon>Viridiplantae</taxon>
        <taxon>Streptophyta</taxon>
        <taxon>Embryophyta</taxon>
        <taxon>Tracheophyta</taxon>
        <taxon>Spermatophyta</taxon>
        <taxon>Magnoliopsida</taxon>
        <taxon>eudicotyledons</taxon>
        <taxon>Gunneridae</taxon>
        <taxon>Pentapetalae</taxon>
        <taxon>asterids</taxon>
        <taxon>lamiids</taxon>
        <taxon>Solanales</taxon>
        <taxon>Convolvulaceae</taxon>
        <taxon>Cuscuteae</taxon>
        <taxon>Cuscuta</taxon>
        <taxon>Cuscuta subgen. Cuscuta</taxon>
    </lineage>
</organism>
<feature type="domain" description="Uroporphyrinogen decarboxylase (URO-D)" evidence="1">
    <location>
        <begin position="2"/>
        <end position="143"/>
    </location>
</feature>